<accession>A0A438DL95</accession>
<comment type="caution">
    <text evidence="1">The sequence shown here is derived from an EMBL/GenBank/DDBJ whole genome shotgun (WGS) entry which is preliminary data.</text>
</comment>
<evidence type="ECO:0000313" key="2">
    <source>
        <dbReference type="Proteomes" id="UP000288805"/>
    </source>
</evidence>
<dbReference type="PANTHER" id="PTHR32343:SF22">
    <property type="entry name" value="LD29830P"/>
    <property type="match status" value="1"/>
</dbReference>
<protein>
    <submittedName>
        <fullName evidence="1">Polyadenylate-binding protein-interacting protein 9</fullName>
    </submittedName>
</protein>
<evidence type="ECO:0000313" key="1">
    <source>
        <dbReference type="EMBL" id="RVW36247.1"/>
    </source>
</evidence>
<organism evidence="1 2">
    <name type="scientific">Vitis vinifera</name>
    <name type="common">Grape</name>
    <dbReference type="NCBI Taxonomy" id="29760"/>
    <lineage>
        <taxon>Eukaryota</taxon>
        <taxon>Viridiplantae</taxon>
        <taxon>Streptophyta</taxon>
        <taxon>Embryophyta</taxon>
        <taxon>Tracheophyta</taxon>
        <taxon>Spermatophyta</taxon>
        <taxon>Magnoliopsida</taxon>
        <taxon>eudicotyledons</taxon>
        <taxon>Gunneridae</taxon>
        <taxon>Pentapetalae</taxon>
        <taxon>rosids</taxon>
        <taxon>Vitales</taxon>
        <taxon>Vitaceae</taxon>
        <taxon>Viteae</taxon>
        <taxon>Vitis</taxon>
    </lineage>
</organism>
<dbReference type="EMBL" id="QGNW01001578">
    <property type="protein sequence ID" value="RVW36247.1"/>
    <property type="molecule type" value="Genomic_DNA"/>
</dbReference>
<dbReference type="Proteomes" id="UP000288805">
    <property type="component" value="Unassembled WGS sequence"/>
</dbReference>
<reference evidence="1 2" key="1">
    <citation type="journal article" date="2018" name="PLoS Genet.">
        <title>Population sequencing reveals clonal diversity and ancestral inbreeding in the grapevine cultivar Chardonnay.</title>
        <authorList>
            <person name="Roach M.J."/>
            <person name="Johnson D.L."/>
            <person name="Bohlmann J."/>
            <person name="van Vuuren H.J."/>
            <person name="Jones S.J."/>
            <person name="Pretorius I.S."/>
            <person name="Schmidt S.A."/>
            <person name="Borneman A.R."/>
        </authorList>
    </citation>
    <scope>NUCLEOTIDE SEQUENCE [LARGE SCALE GENOMIC DNA]</scope>
    <source>
        <strain evidence="2">cv. Chardonnay</strain>
        <tissue evidence="1">Leaf</tissue>
    </source>
</reference>
<dbReference type="InterPro" id="IPR012677">
    <property type="entry name" value="Nucleotide-bd_a/b_plait_sf"/>
</dbReference>
<proteinExistence type="predicted"/>
<dbReference type="SUPFAM" id="SSF54928">
    <property type="entry name" value="RNA-binding domain, RBD"/>
    <property type="match status" value="1"/>
</dbReference>
<dbReference type="PANTHER" id="PTHR32343">
    <property type="entry name" value="SERINE/ARGININE-RICH SPLICING FACTOR"/>
    <property type="match status" value="1"/>
</dbReference>
<dbReference type="Gene3D" id="3.30.70.330">
    <property type="match status" value="1"/>
</dbReference>
<dbReference type="GO" id="GO:0003676">
    <property type="term" value="F:nucleic acid binding"/>
    <property type="evidence" value="ECO:0007669"/>
    <property type="project" value="InterPro"/>
</dbReference>
<sequence length="270" mass="31239">MRFCSGEWAKGKVLERYLVWDEPLCISFPSLFALAVFKDAWVKDVWRCNEGGGSWTLLFSILFNDWEVDEVCRFFVALNGKRVQQAVDDRVIWRETKCGKFSIKSLYKSLVSGPPASFPSLAIWKVSVVQWVLPTTIKETLLRWNGSFVGKKRKGVWRASPLCLFWTVWKARNKVAFEEEELSIQRLKFSFRRNNYNQGRRRLSGRAFRAQREDSIRRTVYVSDIDQHVTEERLAALFSSCGQVSYCVSFIVNLTLEVAFAYPVALGNDT</sequence>
<dbReference type="AlphaFoldDB" id="A0A438DL95"/>
<gene>
    <name evidence="1" type="primary">CID9_2</name>
    <name evidence="1" type="ORF">CK203_107282</name>
</gene>
<dbReference type="InterPro" id="IPR035979">
    <property type="entry name" value="RBD_domain_sf"/>
</dbReference>
<name>A0A438DL95_VITVI</name>